<feature type="region of interest" description="Disordered" evidence="1">
    <location>
        <begin position="1"/>
        <end position="30"/>
    </location>
</feature>
<keyword evidence="3" id="KW-1185">Reference proteome</keyword>
<reference evidence="2 3" key="1">
    <citation type="submission" date="2024-01" db="EMBL/GenBank/DDBJ databases">
        <title>Genome assemblies of Stephania.</title>
        <authorList>
            <person name="Yang L."/>
        </authorList>
    </citation>
    <scope>NUCLEOTIDE SEQUENCE [LARGE SCALE GENOMIC DNA]</scope>
    <source>
        <strain evidence="2">YNDBR</strain>
        <tissue evidence="2">Leaf</tissue>
    </source>
</reference>
<dbReference type="AlphaFoldDB" id="A0AAP0Q5T3"/>
<organism evidence="2 3">
    <name type="scientific">Stephania yunnanensis</name>
    <dbReference type="NCBI Taxonomy" id="152371"/>
    <lineage>
        <taxon>Eukaryota</taxon>
        <taxon>Viridiplantae</taxon>
        <taxon>Streptophyta</taxon>
        <taxon>Embryophyta</taxon>
        <taxon>Tracheophyta</taxon>
        <taxon>Spermatophyta</taxon>
        <taxon>Magnoliopsida</taxon>
        <taxon>Ranunculales</taxon>
        <taxon>Menispermaceae</taxon>
        <taxon>Menispermoideae</taxon>
        <taxon>Cissampelideae</taxon>
        <taxon>Stephania</taxon>
    </lineage>
</organism>
<proteinExistence type="predicted"/>
<comment type="caution">
    <text evidence="2">The sequence shown here is derived from an EMBL/GenBank/DDBJ whole genome shotgun (WGS) entry which is preliminary data.</text>
</comment>
<dbReference type="Proteomes" id="UP001420932">
    <property type="component" value="Unassembled WGS sequence"/>
</dbReference>
<evidence type="ECO:0000313" key="2">
    <source>
        <dbReference type="EMBL" id="KAK9168802.1"/>
    </source>
</evidence>
<evidence type="ECO:0000256" key="1">
    <source>
        <dbReference type="SAM" id="MobiDB-lite"/>
    </source>
</evidence>
<evidence type="ECO:0000313" key="3">
    <source>
        <dbReference type="Proteomes" id="UP001420932"/>
    </source>
</evidence>
<feature type="compositionally biased region" description="Basic and acidic residues" evidence="1">
    <location>
        <begin position="12"/>
        <end position="29"/>
    </location>
</feature>
<dbReference type="EMBL" id="JBBNAF010000001">
    <property type="protein sequence ID" value="KAK9168802.1"/>
    <property type="molecule type" value="Genomic_DNA"/>
</dbReference>
<protein>
    <submittedName>
        <fullName evidence="2">Uncharacterized protein</fullName>
    </submittedName>
</protein>
<sequence length="91" mass="10442">MVRKGMVPLNRVEPDPDFGTRESEERASEDSNNQIYVGLILSQRGTTLALRNILKFESGLIRRRLAITSELVACIHYRLWDDRSPKVVSKQ</sequence>
<name>A0AAP0Q5T3_9MAGN</name>
<accession>A0AAP0Q5T3</accession>
<gene>
    <name evidence="2" type="ORF">Syun_000942</name>
</gene>